<reference evidence="3 4" key="1">
    <citation type="journal article" date="2011" name="PLoS Pathog.">
        <title>Endophytic Life Strategies Decoded by Genome and Transcriptome Analyses of the Mutualistic Root Symbiont Piriformospora indica.</title>
        <authorList>
            <person name="Zuccaro A."/>
            <person name="Lahrmann U."/>
            <person name="Guldener U."/>
            <person name="Langen G."/>
            <person name="Pfiffi S."/>
            <person name="Biedenkopf D."/>
            <person name="Wong P."/>
            <person name="Samans B."/>
            <person name="Grimm C."/>
            <person name="Basiewicz M."/>
            <person name="Murat C."/>
            <person name="Martin F."/>
            <person name="Kogel K.H."/>
        </authorList>
    </citation>
    <scope>NUCLEOTIDE SEQUENCE [LARGE SCALE GENOMIC DNA]</scope>
    <source>
        <strain evidence="3 4">DSM 11827</strain>
    </source>
</reference>
<dbReference type="InParanoid" id="G4TFU4"/>
<protein>
    <recommendedName>
        <fullName evidence="2">Protein kinase domain-containing protein</fullName>
    </recommendedName>
</protein>
<dbReference type="InterPro" id="IPR011009">
    <property type="entry name" value="Kinase-like_dom_sf"/>
</dbReference>
<evidence type="ECO:0000256" key="1">
    <source>
        <dbReference type="SAM" id="MobiDB-lite"/>
    </source>
</evidence>
<dbReference type="STRING" id="1109443.G4TFU4"/>
<dbReference type="SUPFAM" id="SSF56112">
    <property type="entry name" value="Protein kinase-like (PK-like)"/>
    <property type="match status" value="1"/>
</dbReference>
<evidence type="ECO:0000313" key="3">
    <source>
        <dbReference type="EMBL" id="CCA70207.1"/>
    </source>
</evidence>
<evidence type="ECO:0000313" key="4">
    <source>
        <dbReference type="Proteomes" id="UP000007148"/>
    </source>
</evidence>
<name>G4TFU4_SERID</name>
<keyword evidence="4" id="KW-1185">Reference proteome</keyword>
<comment type="caution">
    <text evidence="3">The sequence shown here is derived from an EMBL/GenBank/DDBJ whole genome shotgun (WGS) entry which is preliminary data.</text>
</comment>
<dbReference type="OrthoDB" id="346907at2759"/>
<accession>G4TFU4</accession>
<dbReference type="HOGENOM" id="CLU_418031_0_0_1"/>
<dbReference type="PANTHER" id="PTHR44329">
    <property type="entry name" value="SERINE/THREONINE-PROTEIN KINASE TNNI3K-RELATED"/>
    <property type="match status" value="1"/>
</dbReference>
<feature type="domain" description="Protein kinase" evidence="2">
    <location>
        <begin position="341"/>
        <end position="641"/>
    </location>
</feature>
<dbReference type="PROSITE" id="PS50011">
    <property type="entry name" value="PROTEIN_KINASE_DOM"/>
    <property type="match status" value="1"/>
</dbReference>
<feature type="region of interest" description="Disordered" evidence="1">
    <location>
        <begin position="377"/>
        <end position="398"/>
    </location>
</feature>
<dbReference type="InterPro" id="IPR008271">
    <property type="entry name" value="Ser/Thr_kinase_AS"/>
</dbReference>
<organism evidence="3 4">
    <name type="scientific">Serendipita indica (strain DSM 11827)</name>
    <name type="common">Root endophyte fungus</name>
    <name type="synonym">Piriformospora indica</name>
    <dbReference type="NCBI Taxonomy" id="1109443"/>
    <lineage>
        <taxon>Eukaryota</taxon>
        <taxon>Fungi</taxon>
        <taxon>Dikarya</taxon>
        <taxon>Basidiomycota</taxon>
        <taxon>Agaricomycotina</taxon>
        <taxon>Agaricomycetes</taxon>
        <taxon>Sebacinales</taxon>
        <taxon>Serendipitaceae</taxon>
        <taxon>Serendipita</taxon>
    </lineage>
</organism>
<dbReference type="Gene3D" id="1.10.510.10">
    <property type="entry name" value="Transferase(Phosphotransferase) domain 1"/>
    <property type="match status" value="1"/>
</dbReference>
<dbReference type="eggNOG" id="KOG0192">
    <property type="taxonomic scope" value="Eukaryota"/>
</dbReference>
<dbReference type="AlphaFoldDB" id="G4TFU4"/>
<proteinExistence type="predicted"/>
<dbReference type="Pfam" id="PF00069">
    <property type="entry name" value="Pkinase"/>
    <property type="match status" value="1"/>
</dbReference>
<evidence type="ECO:0000259" key="2">
    <source>
        <dbReference type="PROSITE" id="PS50011"/>
    </source>
</evidence>
<dbReference type="SMART" id="SM00220">
    <property type="entry name" value="S_TKc"/>
    <property type="match status" value="1"/>
</dbReference>
<dbReference type="EMBL" id="CAFZ01000075">
    <property type="protein sequence ID" value="CCA70207.1"/>
    <property type="molecule type" value="Genomic_DNA"/>
</dbReference>
<dbReference type="Proteomes" id="UP000007148">
    <property type="component" value="Unassembled WGS sequence"/>
</dbReference>
<dbReference type="PROSITE" id="PS00108">
    <property type="entry name" value="PROTEIN_KINASE_ST"/>
    <property type="match status" value="1"/>
</dbReference>
<dbReference type="GO" id="GO:0004674">
    <property type="term" value="F:protein serine/threonine kinase activity"/>
    <property type="evidence" value="ECO:0007669"/>
    <property type="project" value="TreeGrafter"/>
</dbReference>
<dbReference type="GO" id="GO:0005524">
    <property type="term" value="F:ATP binding"/>
    <property type="evidence" value="ECO:0007669"/>
    <property type="project" value="InterPro"/>
</dbReference>
<sequence length="656" mass="72127">MSQMSQEIRATYTKNLLACLLQMCCNVQNGHVILRNARDFLGRPVDKRVDVCTPCCIEPLKPPKNHVPSAHLPPIRPNAKRSLTSGTYSPAIKPDELEAIVEANQFQDTELGQTIPPVPLGLSATEVDQVRQVIVRLASSYRQGPPATSVGSRVHKSASQRQFEAVLTAWPQELSLLEEDKGRLKQLPAAEQKKAQEEFDRKVHDTVGKYMEYLRVVQGTFLHRDTQPSESPSDTEDCKEEIDASSKAATFHLDPHDPEHPDLGELEDEAHGFSINSTEADESDIYSRMQTDNEEDTLGLRNSIPNIEPPTLVAWRGLSPLSSRDSVDETPMPARPRLLSLPAGSSSDGGDVGTNFHIAAKGLSLELAIPTVMHAHTPEADRSPMTHSTDLSDVDGGLPSSYTTSSFEGYKGRLPELDKDMIRGPRRSYQGHPAYTRTAFYSQGKHLLGIFAEVWWKLDHPNILPLLGVLKDPELDVAQGVNYLHTFHPIVIHGDLKPANVLITDDNVAQLCDFGLTRVLFSDIDTAGLTTTSAHSGTARYLSFELVQSNNAKTTCESDIQALGCIALEFLCLQYPYANRVGPYALGGVFADIANGNPPATRPDGISHPGLDKLWQILNATWNKCPDRRPKASDVCDKLMLHAADILNGPKHYGIQ</sequence>
<dbReference type="InterPro" id="IPR051681">
    <property type="entry name" value="Ser/Thr_Kinases-Pseudokinases"/>
</dbReference>
<dbReference type="InterPro" id="IPR000719">
    <property type="entry name" value="Prot_kinase_dom"/>
</dbReference>
<gene>
    <name evidence="3" type="ORF">PIIN_04146</name>
</gene>